<dbReference type="GeneID" id="91091536"/>
<dbReference type="Gene3D" id="3.40.50.300">
    <property type="entry name" value="P-loop containing nucleotide triphosphate hydrolases"/>
    <property type="match status" value="1"/>
</dbReference>
<dbReference type="Proteomes" id="UP001355207">
    <property type="component" value="Chromosome 1"/>
</dbReference>
<protein>
    <recommendedName>
        <fullName evidence="5">Elongator complex protein 5</fullName>
    </recommendedName>
</protein>
<evidence type="ECO:0000313" key="4">
    <source>
        <dbReference type="Proteomes" id="UP001355207"/>
    </source>
</evidence>
<gene>
    <name evidence="3" type="ORF">L201_000864</name>
</gene>
<sequence length="273" mass="30238">MTYLTTHLPFPSSSQSLPPPNSHLIISDTVESPSHFAVYHLVSSALGKEKKKIIWVGFRGEGRQSWEAILKKIGTPLPAITSPQFIHISPSSLPAIIPNSTKNTPRLFNENNEPSLKETYQNIVSNINGEGNLIILDGLSELSWIGLTSKEISKFVRAVFSKVKSSKSILVSTLHSDHLPLSSTIIPSKDENENELLDNLLRLGQGCWWRVSHLHSGRSGDVMGEISSHPLTKPIGLDENQKFPYVSRSNPLQYRLEPNTVKVFPKGTGRGFL</sequence>
<dbReference type="PANTHER" id="PTHR16184">
    <property type="entry name" value="ELONGATOR COMPLEX PROTEIN 6"/>
    <property type="match status" value="1"/>
</dbReference>
<reference evidence="3 4" key="1">
    <citation type="submission" date="2024-01" db="EMBL/GenBank/DDBJ databases">
        <title>Comparative genomics of Cryptococcus and Kwoniella reveals pathogenesis evolution and contrasting modes of karyotype evolution via chromosome fusion or intercentromeric recombination.</title>
        <authorList>
            <person name="Coelho M.A."/>
            <person name="David-Palma M."/>
            <person name="Shea T."/>
            <person name="Bowers K."/>
            <person name="McGinley-Smith S."/>
            <person name="Mohammad A.W."/>
            <person name="Gnirke A."/>
            <person name="Yurkov A.M."/>
            <person name="Nowrousian M."/>
            <person name="Sun S."/>
            <person name="Cuomo C.A."/>
            <person name="Heitman J."/>
        </authorList>
    </citation>
    <scope>NUCLEOTIDE SEQUENCE [LARGE SCALE GENOMIC DNA]</scope>
    <source>
        <strain evidence="3 4">CBS 6074</strain>
    </source>
</reference>
<organism evidence="3 4">
    <name type="scientific">Kwoniella dendrophila CBS 6074</name>
    <dbReference type="NCBI Taxonomy" id="1295534"/>
    <lineage>
        <taxon>Eukaryota</taxon>
        <taxon>Fungi</taxon>
        <taxon>Dikarya</taxon>
        <taxon>Basidiomycota</taxon>
        <taxon>Agaricomycotina</taxon>
        <taxon>Tremellomycetes</taxon>
        <taxon>Tremellales</taxon>
        <taxon>Cryptococcaceae</taxon>
        <taxon>Kwoniella</taxon>
    </lineage>
</organism>
<accession>A0AAX4JNJ2</accession>
<dbReference type="RefSeq" id="XP_066072756.1">
    <property type="nucleotide sequence ID" value="XM_066216659.1"/>
</dbReference>
<comment type="similarity">
    <text evidence="2">Belongs to the ELP6 family.</text>
</comment>
<dbReference type="GO" id="GO:0033588">
    <property type="term" value="C:elongator holoenzyme complex"/>
    <property type="evidence" value="ECO:0007669"/>
    <property type="project" value="InterPro"/>
</dbReference>
<dbReference type="InterPro" id="IPR027417">
    <property type="entry name" value="P-loop_NTPase"/>
</dbReference>
<evidence type="ECO:0000256" key="1">
    <source>
        <dbReference type="ARBA" id="ARBA00005043"/>
    </source>
</evidence>
<dbReference type="PANTHER" id="PTHR16184:SF6">
    <property type="entry name" value="ELONGATOR COMPLEX PROTEIN 6"/>
    <property type="match status" value="1"/>
</dbReference>
<dbReference type="GO" id="GO:0002098">
    <property type="term" value="P:tRNA wobble uridine modification"/>
    <property type="evidence" value="ECO:0007669"/>
    <property type="project" value="InterPro"/>
</dbReference>
<comment type="pathway">
    <text evidence="1">tRNA modification; 5-methoxycarbonylmethyl-2-thiouridine-tRNA biosynthesis.</text>
</comment>
<evidence type="ECO:0008006" key="5">
    <source>
        <dbReference type="Google" id="ProtNLM"/>
    </source>
</evidence>
<name>A0AAX4JNJ2_9TREE</name>
<proteinExistence type="inferred from homology"/>
<dbReference type="InterPro" id="IPR018627">
    <property type="entry name" value="ELP6"/>
</dbReference>
<evidence type="ECO:0000256" key="2">
    <source>
        <dbReference type="ARBA" id="ARBA00008837"/>
    </source>
</evidence>
<dbReference type="EMBL" id="CP144098">
    <property type="protein sequence ID" value="WWC85993.1"/>
    <property type="molecule type" value="Genomic_DNA"/>
</dbReference>
<evidence type="ECO:0000313" key="3">
    <source>
        <dbReference type="EMBL" id="WWC85993.1"/>
    </source>
</evidence>
<keyword evidence="4" id="KW-1185">Reference proteome</keyword>
<dbReference type="AlphaFoldDB" id="A0AAX4JNJ2"/>